<proteinExistence type="predicted"/>
<accession>A0A816RWN9</accession>
<organism evidence="2">
    <name type="scientific">Brassica napus</name>
    <name type="common">Rape</name>
    <dbReference type="NCBI Taxonomy" id="3708"/>
    <lineage>
        <taxon>Eukaryota</taxon>
        <taxon>Viridiplantae</taxon>
        <taxon>Streptophyta</taxon>
        <taxon>Embryophyta</taxon>
        <taxon>Tracheophyta</taxon>
        <taxon>Spermatophyta</taxon>
        <taxon>Magnoliopsida</taxon>
        <taxon>eudicotyledons</taxon>
        <taxon>Gunneridae</taxon>
        <taxon>Pentapetalae</taxon>
        <taxon>rosids</taxon>
        <taxon>malvids</taxon>
        <taxon>Brassicales</taxon>
        <taxon>Brassicaceae</taxon>
        <taxon>Brassiceae</taxon>
        <taxon>Brassica</taxon>
    </lineage>
</organism>
<feature type="region of interest" description="Disordered" evidence="1">
    <location>
        <begin position="164"/>
        <end position="183"/>
    </location>
</feature>
<dbReference type="Proteomes" id="UP001295469">
    <property type="component" value="Chromosome C01"/>
</dbReference>
<reference evidence="2" key="1">
    <citation type="submission" date="2021-01" db="EMBL/GenBank/DDBJ databases">
        <authorList>
            <consortium name="Genoscope - CEA"/>
            <person name="William W."/>
        </authorList>
    </citation>
    <scope>NUCLEOTIDE SEQUENCE</scope>
</reference>
<sequence length="183" mass="20758">MELLFDPRRRCLKRRRASPEQSTTEDLSWLNMMIRGGVRGGKRRFQARTTSGSLRHDGGDKGVVSHRIRSLKRRTPRVADDGGGAATAVMVSMCCGRWRQDTTLDHNSWSVGAVRRQGHSTTLDYRRQVEDKRDLEDAGIRDRCMPACLHAKRTIEREFVARSPSAHISQRKRNIEASSRAGT</sequence>
<name>A0A816RWN9_BRANA</name>
<feature type="region of interest" description="Disordered" evidence="1">
    <location>
        <begin position="40"/>
        <end position="62"/>
    </location>
</feature>
<protein>
    <submittedName>
        <fullName evidence="2">(rape) hypothetical protein</fullName>
    </submittedName>
</protein>
<evidence type="ECO:0000256" key="1">
    <source>
        <dbReference type="SAM" id="MobiDB-lite"/>
    </source>
</evidence>
<dbReference type="AlphaFoldDB" id="A0A816RWN9"/>
<gene>
    <name evidence="2" type="ORF">DARMORV10_C01P41100.1</name>
</gene>
<dbReference type="EMBL" id="HG994365">
    <property type="protein sequence ID" value="CAF2076721.1"/>
    <property type="molecule type" value="Genomic_DNA"/>
</dbReference>
<evidence type="ECO:0000313" key="2">
    <source>
        <dbReference type="EMBL" id="CAF2076721.1"/>
    </source>
</evidence>